<evidence type="ECO:0000313" key="1">
    <source>
        <dbReference type="EMBL" id="ATL91101.1"/>
    </source>
</evidence>
<reference evidence="1 2" key="1">
    <citation type="submission" date="2017-10" db="EMBL/GenBank/DDBJ databases">
        <title>Complete Genome Sequence of Faecalibacterium prausnitzii isolated from the gut of healthy adult Indian.</title>
        <authorList>
            <person name="Bag S."/>
            <person name="Ghosh T.S."/>
            <person name="Das B."/>
        </authorList>
    </citation>
    <scope>NUCLEOTIDE SEQUENCE [LARGE SCALE GENOMIC DNA]</scope>
    <source>
        <strain evidence="1 2">Indica</strain>
    </source>
</reference>
<dbReference type="AlphaFoldDB" id="A0A291TDP5"/>
<sequence length="622" mass="71523">MDLKRLIYNDGQYKDKIIFIDISKRPHDTRLKFGAIETIGLRGLATEIEDIKATHIKNSTPFLYSCFERFNYSDTLHTPYIDSTARRMLFEKGIIDTDILKNHISDNEYLFSRTEITSLLELMQTSKIRCACITAHLANGKTCFLNLLSAILLSIGWDVFFYQHENVHLQEELDSFRNTQRSTAIIVESYHLYFSLLGRMRRVMDNPKIVLILSSRTGIHNSVNRRLSEVLEVSEDFIQEFNLDKLAPQDINSFVDLLDKGDYLLNQRSLSHPEKNFLISHHCNSSVSAALLKYVHSQTVRERLAESVQLISTDLTAQKIVISTFILQMLSIDLNANELYSILDIKGLPQSTLNNSGFQDLIEIKSGKITSHSTVLAQYIISQQPPTTILQSMEVMNQHAERIFSADKKHAIRAAFITYSNLNLLILHHARNEFINCKILEYYYNLSQSRIYDDNPFFWLQYAIASMELPDYPRANSLLQKAYDCANQRSNFDTFQIDTQYARFILESACVEGSTSPYNDFIVASTYWDKAVKSSKSNPRLVICQVVKAYPEFFSKYHGVLSSEEKNKLLIDTQKFIDLAQQNNIFSRQHNRPSEIIGEDDLNTLGQLKKDILQSECVPVLL</sequence>
<name>A0A291TDP5_9FIRM</name>
<dbReference type="Proteomes" id="UP000223709">
    <property type="component" value="Chromosome"/>
</dbReference>
<dbReference type="EMBL" id="CP023819">
    <property type="protein sequence ID" value="ATL91101.1"/>
    <property type="molecule type" value="Genomic_DNA"/>
</dbReference>
<protein>
    <submittedName>
        <fullName evidence="1">Uncharacterized protein</fullName>
    </submittedName>
</protein>
<proteinExistence type="predicted"/>
<evidence type="ECO:0000313" key="2">
    <source>
        <dbReference type="Proteomes" id="UP000223709"/>
    </source>
</evidence>
<organism evidence="1 2">
    <name type="scientific">Faecalibacterium prausnitzii</name>
    <dbReference type="NCBI Taxonomy" id="853"/>
    <lineage>
        <taxon>Bacteria</taxon>
        <taxon>Bacillati</taxon>
        <taxon>Bacillota</taxon>
        <taxon>Clostridia</taxon>
        <taxon>Eubacteriales</taxon>
        <taxon>Oscillospiraceae</taxon>
        <taxon>Faecalibacterium</taxon>
    </lineage>
</organism>
<gene>
    <name evidence="1" type="ORF">CRH10_12775</name>
</gene>
<accession>A0A291TDP5</accession>